<accession>A0ABD1JFE2</accession>
<dbReference type="Gene3D" id="2.20.25.20">
    <property type="match status" value="1"/>
</dbReference>
<sequence>MEYSQAFTSAQCFSGEGRRYHINALHTPPMRKIGDKCNAVEHTPKTPKKTLDHNCLFVLSINTAKNGLKELPRCPDKDKQRLSNEYALKSTWCETPRVSKKDGSLRRRLLEPQSATGSKTEGTKVSGHRSLARSVRKVPLPGSLDFDSPDANTVETFATSTLKVENDTLCGRSWRSMFSHARTSTLEDGTFVLANSNFETKPPEADFDESIILGLLETDVLQTPKSGEFLLAASNNLKTPINNVATNLSENLCLLGTPVLTPLSQLEDTACADSGFSSLGLDKSQNSSLDCDGSFQELIRPATPGSKEAAGLAEVKRRPRLERQRRLSTLREVGSQSEDDTRATSRTPRTEPKQLNGYQPLFLPSEEDDAFLDGTPLSATQSKLEDLSLTPALQAVYAMSRRSASMLPEQTSLEELLRATEEDAQYTPKMPLSALIGRKIGFGKMDIMAELKLRNLRHILAMILGQLSAEDIYNFGQVSDIWDEIVIQNKKACHKRKSYLKKAREITVHVPDAETRLSLSFRSALSCVQAQAVTPCATPLGRTSGTPIQHSSKRSSKLEEFLQVAKTLFNDEWLKPCPRCQHPAKCHSVKREGVCSRADCGFTFCTACLCAYHGSCDCAHLSAKRRSKRDVLPGSAQSKRNIKRL</sequence>
<dbReference type="Proteomes" id="UP001591681">
    <property type="component" value="Unassembled WGS sequence"/>
</dbReference>
<dbReference type="EMBL" id="JBHFQA010000017">
    <property type="protein sequence ID" value="KAL2084786.1"/>
    <property type="molecule type" value="Genomic_DNA"/>
</dbReference>
<dbReference type="InterPro" id="IPR047147">
    <property type="entry name" value="FBX5_43"/>
</dbReference>
<evidence type="ECO:0000256" key="4">
    <source>
        <dbReference type="ARBA" id="ARBA00022786"/>
    </source>
</evidence>
<comment type="pathway">
    <text evidence="1">Protein modification; protein ubiquitination.</text>
</comment>
<name>A0ABD1JFE2_9TELE</name>
<feature type="region of interest" description="Disordered" evidence="7">
    <location>
        <begin position="108"/>
        <end position="132"/>
    </location>
</feature>
<feature type="domain" description="ZBR-type" evidence="8">
    <location>
        <begin position="573"/>
        <end position="621"/>
    </location>
</feature>
<keyword evidence="2" id="KW-0479">Metal-binding</keyword>
<feature type="region of interest" description="Disordered" evidence="7">
    <location>
        <begin position="297"/>
        <end position="359"/>
    </location>
</feature>
<dbReference type="InterPro" id="IPR044064">
    <property type="entry name" value="ZF_ZBR"/>
</dbReference>
<organism evidence="9 10">
    <name type="scientific">Coilia grayii</name>
    <name type="common">Gray's grenadier anchovy</name>
    <dbReference type="NCBI Taxonomy" id="363190"/>
    <lineage>
        <taxon>Eukaryota</taxon>
        <taxon>Metazoa</taxon>
        <taxon>Chordata</taxon>
        <taxon>Craniata</taxon>
        <taxon>Vertebrata</taxon>
        <taxon>Euteleostomi</taxon>
        <taxon>Actinopterygii</taxon>
        <taxon>Neopterygii</taxon>
        <taxon>Teleostei</taxon>
        <taxon>Clupei</taxon>
        <taxon>Clupeiformes</taxon>
        <taxon>Clupeoidei</taxon>
        <taxon>Engraulidae</taxon>
        <taxon>Coilinae</taxon>
        <taxon>Coilia</taxon>
    </lineage>
</organism>
<keyword evidence="3 6" id="KW-0863">Zinc-finger</keyword>
<evidence type="ECO:0000313" key="9">
    <source>
        <dbReference type="EMBL" id="KAL2084786.1"/>
    </source>
</evidence>
<evidence type="ECO:0000256" key="5">
    <source>
        <dbReference type="ARBA" id="ARBA00022833"/>
    </source>
</evidence>
<dbReference type="CDD" id="cd20365">
    <property type="entry name" value="BRcat_RBR_FBXO43"/>
    <property type="match status" value="1"/>
</dbReference>
<dbReference type="PROSITE" id="PS51872">
    <property type="entry name" value="ZF_ZBR"/>
    <property type="match status" value="1"/>
</dbReference>
<dbReference type="FunFam" id="2.20.25.20:FF:000006">
    <property type="entry name" value="F-box only protein 5"/>
    <property type="match status" value="1"/>
</dbReference>
<dbReference type="GO" id="GO:0008270">
    <property type="term" value="F:zinc ion binding"/>
    <property type="evidence" value="ECO:0007669"/>
    <property type="project" value="UniProtKB-KW"/>
</dbReference>
<gene>
    <name evidence="9" type="ORF">ACEWY4_020304</name>
</gene>
<dbReference type="AlphaFoldDB" id="A0ABD1JFE2"/>
<proteinExistence type="predicted"/>
<evidence type="ECO:0000256" key="7">
    <source>
        <dbReference type="SAM" id="MobiDB-lite"/>
    </source>
</evidence>
<reference evidence="9 10" key="1">
    <citation type="submission" date="2024-09" db="EMBL/GenBank/DDBJ databases">
        <title>A chromosome-level genome assembly of Gray's grenadier anchovy, Coilia grayii.</title>
        <authorList>
            <person name="Fu Z."/>
        </authorList>
    </citation>
    <scope>NUCLEOTIDE SEQUENCE [LARGE SCALE GENOMIC DNA]</scope>
    <source>
        <strain evidence="9">G4</strain>
        <tissue evidence="9">Muscle</tissue>
    </source>
</reference>
<keyword evidence="4" id="KW-0833">Ubl conjugation pathway</keyword>
<evidence type="ECO:0000256" key="6">
    <source>
        <dbReference type="PROSITE-ProRule" id="PRU01220"/>
    </source>
</evidence>
<evidence type="ECO:0000256" key="1">
    <source>
        <dbReference type="ARBA" id="ARBA00004906"/>
    </source>
</evidence>
<feature type="compositionally biased region" description="Basic and acidic residues" evidence="7">
    <location>
        <begin position="339"/>
        <end position="352"/>
    </location>
</feature>
<evidence type="ECO:0000256" key="3">
    <source>
        <dbReference type="ARBA" id="ARBA00022771"/>
    </source>
</evidence>
<keyword evidence="10" id="KW-1185">Reference proteome</keyword>
<dbReference type="PANTHER" id="PTHR15493:SF1">
    <property type="entry name" value="F-BOX ONLY PROTEIN 43"/>
    <property type="match status" value="1"/>
</dbReference>
<comment type="caution">
    <text evidence="9">The sequence shown here is derived from an EMBL/GenBank/DDBJ whole genome shotgun (WGS) entry which is preliminary data.</text>
</comment>
<dbReference type="PANTHER" id="PTHR15493">
    <property type="entry name" value="F-BOX ONLY PROTEIN 5 AND 43"/>
    <property type="match status" value="1"/>
</dbReference>
<evidence type="ECO:0000313" key="10">
    <source>
        <dbReference type="Proteomes" id="UP001591681"/>
    </source>
</evidence>
<protein>
    <recommendedName>
        <fullName evidence="8">ZBR-type domain-containing protein</fullName>
    </recommendedName>
</protein>
<evidence type="ECO:0000256" key="2">
    <source>
        <dbReference type="ARBA" id="ARBA00022723"/>
    </source>
</evidence>
<keyword evidence="5" id="KW-0862">Zinc</keyword>
<evidence type="ECO:0000259" key="8">
    <source>
        <dbReference type="PROSITE" id="PS51872"/>
    </source>
</evidence>